<dbReference type="PROSITE" id="PS51186">
    <property type="entry name" value="GNAT"/>
    <property type="match status" value="1"/>
</dbReference>
<dbReference type="RefSeq" id="WP_135552015.1">
    <property type="nucleotide sequence ID" value="NZ_SPQQ01000015.1"/>
</dbReference>
<evidence type="ECO:0000259" key="1">
    <source>
        <dbReference type="PROSITE" id="PS51186"/>
    </source>
</evidence>
<dbReference type="InterPro" id="IPR016181">
    <property type="entry name" value="Acyl_CoA_acyltransferase"/>
</dbReference>
<comment type="caution">
    <text evidence="2">The sequence shown here is derived from an EMBL/GenBank/DDBJ whole genome shotgun (WGS) entry which is preliminary data.</text>
</comment>
<dbReference type="AlphaFoldDB" id="A0A4Z0QX91"/>
<dbReference type="PANTHER" id="PTHR43415">
    <property type="entry name" value="SPERMIDINE N(1)-ACETYLTRANSFERASE"/>
    <property type="match status" value="1"/>
</dbReference>
<dbReference type="GO" id="GO:0016747">
    <property type="term" value="F:acyltransferase activity, transferring groups other than amino-acyl groups"/>
    <property type="evidence" value="ECO:0007669"/>
    <property type="project" value="InterPro"/>
</dbReference>
<dbReference type="OrthoDB" id="9795206at2"/>
<evidence type="ECO:0000313" key="2">
    <source>
        <dbReference type="EMBL" id="TGE35402.1"/>
    </source>
</evidence>
<organism evidence="2 3">
    <name type="scientific">Desulfosporosinus fructosivorans</name>
    <dbReference type="NCBI Taxonomy" id="2018669"/>
    <lineage>
        <taxon>Bacteria</taxon>
        <taxon>Bacillati</taxon>
        <taxon>Bacillota</taxon>
        <taxon>Clostridia</taxon>
        <taxon>Eubacteriales</taxon>
        <taxon>Desulfitobacteriaceae</taxon>
        <taxon>Desulfosporosinus</taxon>
    </lineage>
</organism>
<dbReference type="InterPro" id="IPR000182">
    <property type="entry name" value="GNAT_dom"/>
</dbReference>
<proteinExistence type="predicted"/>
<name>A0A4Z0QX91_9FIRM</name>
<accession>A0A4Z0QX91</accession>
<dbReference type="Proteomes" id="UP000298460">
    <property type="component" value="Unassembled WGS sequence"/>
</dbReference>
<reference evidence="2 3" key="1">
    <citation type="submission" date="2019-03" db="EMBL/GenBank/DDBJ databases">
        <title>Draft Genome Sequence of Desulfosporosinus fructosivorans Strain 63.6F, Isolated from Marine Sediment in the Baltic Sea.</title>
        <authorList>
            <person name="Hausmann B."/>
            <person name="Vandieken V."/>
            <person name="Pjevac P."/>
            <person name="Schreck K."/>
            <person name="Herbold C.W."/>
            <person name="Loy A."/>
        </authorList>
    </citation>
    <scope>NUCLEOTIDE SEQUENCE [LARGE SCALE GENOMIC DNA]</scope>
    <source>
        <strain evidence="2 3">63.6F</strain>
    </source>
</reference>
<dbReference type="SUPFAM" id="SSF55729">
    <property type="entry name" value="Acyl-CoA N-acyltransferases (Nat)"/>
    <property type="match status" value="1"/>
</dbReference>
<keyword evidence="3" id="KW-1185">Reference proteome</keyword>
<protein>
    <submittedName>
        <fullName evidence="2">N-acetyltransferase</fullName>
    </submittedName>
</protein>
<dbReference type="PANTHER" id="PTHR43415:SF3">
    <property type="entry name" value="GNAT-FAMILY ACETYLTRANSFERASE"/>
    <property type="match status" value="1"/>
</dbReference>
<dbReference type="Gene3D" id="3.40.630.30">
    <property type="match status" value="1"/>
</dbReference>
<dbReference type="EMBL" id="SPQQ01000015">
    <property type="protein sequence ID" value="TGE35402.1"/>
    <property type="molecule type" value="Genomic_DNA"/>
</dbReference>
<dbReference type="Pfam" id="PF13302">
    <property type="entry name" value="Acetyltransf_3"/>
    <property type="match status" value="1"/>
</dbReference>
<keyword evidence="2" id="KW-0808">Transferase</keyword>
<gene>
    <name evidence="2" type="ORF">E4K67_25790</name>
</gene>
<feature type="domain" description="N-acetyltransferase" evidence="1">
    <location>
        <begin position="11"/>
        <end position="167"/>
    </location>
</feature>
<sequence>MHNPFLVANRIYMRRLEKEDLEGNYFQWLNDQTITKWMRHGAFPNSPESMNAFYENLSGSKTDIVLAIVLKEQDRHIGNIGLHSINYVFRSAEIGLIIGETDCWGKGYAAEAFSAIADYSFKKLNLNRIAAGVVDENIGSIRALEKTGYKKEGILRQAYFCDGQYHDCVNLSLLHSDWLAGRAHESI</sequence>
<evidence type="ECO:0000313" key="3">
    <source>
        <dbReference type="Proteomes" id="UP000298460"/>
    </source>
</evidence>